<organism evidence="2 3">
    <name type="scientific">Candidatus Methylocalor cossyra</name>
    <dbReference type="NCBI Taxonomy" id="3108543"/>
    <lineage>
        <taxon>Bacteria</taxon>
        <taxon>Pseudomonadati</taxon>
        <taxon>Pseudomonadota</taxon>
        <taxon>Gammaproteobacteria</taxon>
        <taxon>Methylococcales</taxon>
        <taxon>Methylococcaceae</taxon>
        <taxon>Candidatus Methylocalor</taxon>
    </lineage>
</organism>
<keyword evidence="3" id="KW-1185">Reference proteome</keyword>
<feature type="transmembrane region" description="Helical" evidence="1">
    <location>
        <begin position="46"/>
        <end position="69"/>
    </location>
</feature>
<dbReference type="Proteomes" id="UP001497493">
    <property type="component" value="Chromosome"/>
</dbReference>
<gene>
    <name evidence="2" type="ORF">MECH1_V1_0299</name>
</gene>
<dbReference type="RefSeq" id="WP_348758666.1">
    <property type="nucleotide sequence ID" value="NZ_OZ026884.1"/>
</dbReference>
<keyword evidence="1" id="KW-1133">Transmembrane helix</keyword>
<dbReference type="EMBL" id="OZ026884">
    <property type="protein sequence ID" value="CAL1239075.1"/>
    <property type="molecule type" value="Genomic_DNA"/>
</dbReference>
<dbReference type="InterPro" id="IPR021320">
    <property type="entry name" value="DUF2905"/>
</dbReference>
<dbReference type="PANTHER" id="PTHR36443:SF1">
    <property type="entry name" value="BSR5223 PROTEIN"/>
    <property type="match status" value="1"/>
</dbReference>
<evidence type="ECO:0000256" key="1">
    <source>
        <dbReference type="SAM" id="Phobius"/>
    </source>
</evidence>
<keyword evidence="1" id="KW-0472">Membrane</keyword>
<reference evidence="2 3" key="1">
    <citation type="submission" date="2024-04" db="EMBL/GenBank/DDBJ databases">
        <authorList>
            <person name="Cremers G."/>
        </authorList>
    </citation>
    <scope>NUCLEOTIDE SEQUENCE [LARGE SCALE GENOMIC DNA]</scope>
    <source>
        <strain evidence="2">MeCH1-AG</strain>
    </source>
</reference>
<dbReference type="PANTHER" id="PTHR36443">
    <property type="entry name" value="BSR5223 PROTEIN"/>
    <property type="match status" value="1"/>
</dbReference>
<name>A0ABM9NF49_9GAMM</name>
<accession>A0ABM9NF49</accession>
<evidence type="ECO:0000313" key="3">
    <source>
        <dbReference type="Proteomes" id="UP001497493"/>
    </source>
</evidence>
<evidence type="ECO:0000313" key="2">
    <source>
        <dbReference type="EMBL" id="CAL1239075.1"/>
    </source>
</evidence>
<protein>
    <submittedName>
        <fullName evidence="2">Uncharacterized membrane protein YrzS</fullName>
    </submittedName>
</protein>
<dbReference type="Pfam" id="PF11146">
    <property type="entry name" value="DUF2905"/>
    <property type="match status" value="1"/>
</dbReference>
<keyword evidence="1" id="KW-0812">Transmembrane</keyword>
<proteinExistence type="predicted"/>
<sequence>MTTGKMFILLGVGLIILGLVLDHAPGLFGWFGKLPGDIRIQDEHRSVFIPITSMIVLSVLLTLLINLFFRR</sequence>